<keyword evidence="3" id="KW-1185">Reference proteome</keyword>
<organism evidence="2 3">
    <name type="scientific">Alicyclobacillus fodiniaquatilis</name>
    <dbReference type="NCBI Taxonomy" id="1661150"/>
    <lineage>
        <taxon>Bacteria</taxon>
        <taxon>Bacillati</taxon>
        <taxon>Bacillota</taxon>
        <taxon>Bacilli</taxon>
        <taxon>Bacillales</taxon>
        <taxon>Alicyclobacillaceae</taxon>
        <taxon>Alicyclobacillus</taxon>
    </lineage>
</organism>
<dbReference type="RefSeq" id="WP_377944547.1">
    <property type="nucleotide sequence ID" value="NZ_JBHUCX010000074.1"/>
</dbReference>
<accession>A0ABW4JMA9</accession>
<sequence length="238" mass="27322">MVKLIDQFYMIAGDKLTHPWDANAYLIAGDEPTLIDCGSYLGFDNLKKNLAQLGYKPQDIKRVIGTHGHWDHLAGMARLREESDAELWLHPEDKEQVETGDFDLTSAFLYNEQFPKTKVDHDLVDNQELQIGPYRFTVYHTPGHSLGSVCLLTEIQGLKILVSGDTVGGHGHPRVKSDFVKWEQSLDKLLTLDFDVYTMGHSHPGLIYDGKVKVEEARKQFGHYFSPWFKPFYMNFRY</sequence>
<dbReference type="EMBL" id="JBHUCX010000074">
    <property type="protein sequence ID" value="MFD1676640.1"/>
    <property type="molecule type" value="Genomic_DNA"/>
</dbReference>
<dbReference type="Pfam" id="PF00753">
    <property type="entry name" value="Lactamase_B"/>
    <property type="match status" value="1"/>
</dbReference>
<dbReference type="PANTHER" id="PTHR42951">
    <property type="entry name" value="METALLO-BETA-LACTAMASE DOMAIN-CONTAINING"/>
    <property type="match status" value="1"/>
</dbReference>
<dbReference type="Gene3D" id="3.60.15.10">
    <property type="entry name" value="Ribonuclease Z/Hydroxyacylglutathione hydrolase-like"/>
    <property type="match status" value="1"/>
</dbReference>
<gene>
    <name evidence="2" type="ORF">ACFSB2_18365</name>
</gene>
<dbReference type="InterPro" id="IPR036866">
    <property type="entry name" value="RibonucZ/Hydroxyglut_hydro"/>
</dbReference>
<dbReference type="Proteomes" id="UP001597079">
    <property type="component" value="Unassembled WGS sequence"/>
</dbReference>
<keyword evidence="2" id="KW-0378">Hydrolase</keyword>
<evidence type="ECO:0000259" key="1">
    <source>
        <dbReference type="SMART" id="SM00849"/>
    </source>
</evidence>
<dbReference type="SMART" id="SM00849">
    <property type="entry name" value="Lactamase_B"/>
    <property type="match status" value="1"/>
</dbReference>
<dbReference type="InterPro" id="IPR050855">
    <property type="entry name" value="NDM-1-like"/>
</dbReference>
<protein>
    <submittedName>
        <fullName evidence="2">MBL fold metallo-hydrolase</fullName>
        <ecNumber evidence="2">3.-.-.-</ecNumber>
    </submittedName>
</protein>
<evidence type="ECO:0000313" key="3">
    <source>
        <dbReference type="Proteomes" id="UP001597079"/>
    </source>
</evidence>
<feature type="domain" description="Metallo-beta-lactamase" evidence="1">
    <location>
        <begin position="21"/>
        <end position="201"/>
    </location>
</feature>
<reference evidence="3" key="1">
    <citation type="journal article" date="2019" name="Int. J. Syst. Evol. Microbiol.">
        <title>The Global Catalogue of Microorganisms (GCM) 10K type strain sequencing project: providing services to taxonomists for standard genome sequencing and annotation.</title>
        <authorList>
            <consortium name="The Broad Institute Genomics Platform"/>
            <consortium name="The Broad Institute Genome Sequencing Center for Infectious Disease"/>
            <person name="Wu L."/>
            <person name="Ma J."/>
        </authorList>
    </citation>
    <scope>NUCLEOTIDE SEQUENCE [LARGE SCALE GENOMIC DNA]</scope>
    <source>
        <strain evidence="3">CGMCC 1.12286</strain>
    </source>
</reference>
<dbReference type="InterPro" id="IPR001279">
    <property type="entry name" value="Metallo-B-lactamas"/>
</dbReference>
<name>A0ABW4JMA9_9BACL</name>
<proteinExistence type="predicted"/>
<evidence type="ECO:0000313" key="2">
    <source>
        <dbReference type="EMBL" id="MFD1676640.1"/>
    </source>
</evidence>
<comment type="caution">
    <text evidence="2">The sequence shown here is derived from an EMBL/GenBank/DDBJ whole genome shotgun (WGS) entry which is preliminary data.</text>
</comment>
<dbReference type="GO" id="GO:0016787">
    <property type="term" value="F:hydrolase activity"/>
    <property type="evidence" value="ECO:0007669"/>
    <property type="project" value="UniProtKB-KW"/>
</dbReference>
<dbReference type="EC" id="3.-.-.-" evidence="2"/>
<dbReference type="SUPFAM" id="SSF56281">
    <property type="entry name" value="Metallo-hydrolase/oxidoreductase"/>
    <property type="match status" value="1"/>
</dbReference>